<keyword evidence="3" id="KW-0902">Two-component regulatory system</keyword>
<comment type="caution">
    <text evidence="6">The sequence shown here is derived from an EMBL/GenBank/DDBJ whole genome shotgun (WGS) entry which is preliminary data.</text>
</comment>
<evidence type="ECO:0000313" key="7">
    <source>
        <dbReference type="Proteomes" id="UP000287910"/>
    </source>
</evidence>
<feature type="transmembrane region" description="Helical" evidence="4">
    <location>
        <begin position="117"/>
        <end position="138"/>
    </location>
</feature>
<feature type="transmembrane region" description="Helical" evidence="4">
    <location>
        <begin position="336"/>
        <end position="357"/>
    </location>
</feature>
<dbReference type="AlphaFoldDB" id="A0A3S0P571"/>
<keyword evidence="2 6" id="KW-0418">Kinase</keyword>
<evidence type="ECO:0000256" key="2">
    <source>
        <dbReference type="ARBA" id="ARBA00022777"/>
    </source>
</evidence>
<keyword evidence="1" id="KW-0808">Transferase</keyword>
<dbReference type="InterPro" id="IPR050482">
    <property type="entry name" value="Sensor_HK_TwoCompSys"/>
</dbReference>
<gene>
    <name evidence="6" type="ORF">EK386_12570</name>
</gene>
<dbReference type="GO" id="GO:0016301">
    <property type="term" value="F:kinase activity"/>
    <property type="evidence" value="ECO:0007669"/>
    <property type="project" value="UniProtKB-KW"/>
</dbReference>
<proteinExistence type="predicted"/>
<dbReference type="Pfam" id="PF02518">
    <property type="entry name" value="HATPase_c"/>
    <property type="match status" value="1"/>
</dbReference>
<name>A0A3S0P571_9BACI</name>
<protein>
    <submittedName>
        <fullName evidence="6">Histidine kinase</fullName>
    </submittedName>
</protein>
<dbReference type="CDD" id="cd16917">
    <property type="entry name" value="HATPase_UhpB-NarQ-NarX-like"/>
    <property type="match status" value="1"/>
</dbReference>
<feature type="transmembrane region" description="Helical" evidence="4">
    <location>
        <begin position="12"/>
        <end position="31"/>
    </location>
</feature>
<keyword evidence="4" id="KW-0472">Membrane</keyword>
<reference evidence="6 7" key="1">
    <citation type="submission" date="2018-12" db="EMBL/GenBank/DDBJ databases">
        <title>Lysinibacillus antri sp. nov., isolated from a cave soil.</title>
        <authorList>
            <person name="Narsing Rao M.P."/>
            <person name="Zhang H."/>
            <person name="Dong Z.-Y."/>
            <person name="Niu X.-K."/>
            <person name="Zhang K."/>
            <person name="Fang B.-Z."/>
            <person name="Kang Y.-Q."/>
            <person name="Xiao M."/>
            <person name="Li W.-J."/>
        </authorList>
    </citation>
    <scope>NUCLEOTIDE SEQUENCE [LARGE SCALE GENOMIC DNA]</scope>
    <source>
        <strain evidence="6 7">SYSU K30002</strain>
    </source>
</reference>
<feature type="transmembrane region" description="Helical" evidence="4">
    <location>
        <begin position="176"/>
        <end position="194"/>
    </location>
</feature>
<evidence type="ECO:0000256" key="1">
    <source>
        <dbReference type="ARBA" id="ARBA00022679"/>
    </source>
</evidence>
<keyword evidence="4" id="KW-1133">Transmembrane helix</keyword>
<dbReference type="Proteomes" id="UP000287910">
    <property type="component" value="Unassembled WGS sequence"/>
</dbReference>
<accession>A0A3S0P571</accession>
<dbReference type="EMBL" id="RYYR01000016">
    <property type="protein sequence ID" value="RUL51311.1"/>
    <property type="molecule type" value="Genomic_DNA"/>
</dbReference>
<feature type="transmembrane region" description="Helical" evidence="4">
    <location>
        <begin position="363"/>
        <end position="380"/>
    </location>
</feature>
<dbReference type="InterPro" id="IPR036890">
    <property type="entry name" value="HATPase_C_sf"/>
</dbReference>
<feature type="transmembrane region" description="Helical" evidence="4">
    <location>
        <begin position="206"/>
        <end position="227"/>
    </location>
</feature>
<feature type="transmembrane region" description="Helical" evidence="4">
    <location>
        <begin position="239"/>
        <end position="258"/>
    </location>
</feature>
<dbReference type="RefSeq" id="WP_126659523.1">
    <property type="nucleotide sequence ID" value="NZ_RYYR01000016.1"/>
</dbReference>
<feature type="transmembrane region" description="Helical" evidence="4">
    <location>
        <begin position="145"/>
        <end position="164"/>
    </location>
</feature>
<dbReference type="InterPro" id="IPR036034">
    <property type="entry name" value="PDZ_sf"/>
</dbReference>
<dbReference type="PANTHER" id="PTHR24421">
    <property type="entry name" value="NITRATE/NITRITE SENSOR PROTEIN NARX-RELATED"/>
    <property type="match status" value="1"/>
</dbReference>
<evidence type="ECO:0000256" key="3">
    <source>
        <dbReference type="ARBA" id="ARBA00023012"/>
    </source>
</evidence>
<keyword evidence="7" id="KW-1185">Reference proteome</keyword>
<evidence type="ECO:0000259" key="5">
    <source>
        <dbReference type="Pfam" id="PF02518"/>
    </source>
</evidence>
<evidence type="ECO:0000256" key="4">
    <source>
        <dbReference type="SAM" id="Phobius"/>
    </source>
</evidence>
<dbReference type="PANTHER" id="PTHR24421:SF60">
    <property type="entry name" value="SENSOR HISTIDINE KINASE COMP"/>
    <property type="match status" value="1"/>
</dbReference>
<feature type="domain" description="Histidine kinase/HSP90-like ATPase" evidence="5">
    <location>
        <begin position="667"/>
        <end position="750"/>
    </location>
</feature>
<sequence>MELTNSKRKSFWLILCTYIILGLYVLSISYLTPFIDIHLKEHKGSWEIAELTYVEWASQRNISVGDVILEIDGVPVQEVKRLEYDPSIRGGKQLVIQKNNGQVFEVHVSHVDIPRQLYMQLVIPSIYFVLTLCVTLYLSRRKKTIPLVNLMIAFIFSVSLAYISSGASARGNHLGFLVNSACLILSLVLLLHFLKNYFRYLGVKWVFVENIKFLYVLPVVGIVLRLIRFIQPKFTSIDSLLILSIFFLLLITILWVVLRSYFLYKLPQIKLLFIGLVVPFLPFLFLFVLPKVLIGQPFLNADIGALFLLLIPFNLMLHQLTERLFDIVYHITRLQYYFTISFFSTCWLAIGLFLLLHLSSFELFVSTLFIFVSIFLVLYIKEKLDYRERKVLFSSKGNHIHKLYQTIDKLGDVHRVEQILSHLVNEVANHLEVKAVSVITYEFETKEVKSTGDLVGSSIDIKSILSLNPGEIIKKGDFYIAFIHQDLNTKRWLAIGHYHMIRLKAEELLWLELLLTYTNTFIESTKVIEELMDELQTLQQSGLKEPIWLKKLLWLRVDDEKFKFAQEIHDTFLQEYLHTARQINLLMTEENQEVTQAKLTILHEQMIHSIDNLRAYCETLKPPLLTSLGLNAALERLAERTTERANFVLNTSFDRLYLEDEQLTLIIYRIVQELLNNAVKHSQASIVDLELYELDNGFGIMYQDNGVGCNLDGIWNSNSLGLQGIRERVEAFYGNLLIETEPEKGMYIKIDIMDGRDADDFSINNR</sequence>
<dbReference type="SUPFAM" id="SSF55874">
    <property type="entry name" value="ATPase domain of HSP90 chaperone/DNA topoisomerase II/histidine kinase"/>
    <property type="match status" value="1"/>
</dbReference>
<dbReference type="SUPFAM" id="SSF50156">
    <property type="entry name" value="PDZ domain-like"/>
    <property type="match status" value="1"/>
</dbReference>
<dbReference type="InterPro" id="IPR003594">
    <property type="entry name" value="HATPase_dom"/>
</dbReference>
<dbReference type="Gene3D" id="3.30.565.10">
    <property type="entry name" value="Histidine kinase-like ATPase, C-terminal domain"/>
    <property type="match status" value="1"/>
</dbReference>
<dbReference type="GO" id="GO:0000160">
    <property type="term" value="P:phosphorelay signal transduction system"/>
    <property type="evidence" value="ECO:0007669"/>
    <property type="project" value="UniProtKB-KW"/>
</dbReference>
<evidence type="ECO:0000313" key="6">
    <source>
        <dbReference type="EMBL" id="RUL51311.1"/>
    </source>
</evidence>
<keyword evidence="4" id="KW-0812">Transmembrane</keyword>
<feature type="transmembrane region" description="Helical" evidence="4">
    <location>
        <begin position="270"/>
        <end position="288"/>
    </location>
</feature>
<feature type="transmembrane region" description="Helical" evidence="4">
    <location>
        <begin position="294"/>
        <end position="315"/>
    </location>
</feature>
<organism evidence="6 7">
    <name type="scientific">Lysinibacillus antri</name>
    <dbReference type="NCBI Taxonomy" id="2498145"/>
    <lineage>
        <taxon>Bacteria</taxon>
        <taxon>Bacillati</taxon>
        <taxon>Bacillota</taxon>
        <taxon>Bacilli</taxon>
        <taxon>Bacillales</taxon>
        <taxon>Bacillaceae</taxon>
        <taxon>Lysinibacillus</taxon>
    </lineage>
</organism>